<dbReference type="Proteomes" id="UP000292544">
    <property type="component" value="Unassembled WGS sequence"/>
</dbReference>
<dbReference type="PANTHER" id="PTHR34875">
    <property type="entry name" value="UPF0237 PROTEIN MJ1558"/>
    <property type="match status" value="1"/>
</dbReference>
<sequence>MTVVTLVSFVGSSRPGLLKDLAEQCHQLGARWLNSKVSYLGGQIAALIRVEMPEEKSVQLESVFRGCGCINVRFSEVQEEKRQQRSQLKLSVDAEDRPGIVNELTQLFDRQGVELVDLESHRMGVVELGGNVFTAGITLNLPPEITQEQLVTEIESIAGDLVVRDAVPA</sequence>
<keyword evidence="1" id="KW-0804">Transcription</keyword>
<dbReference type="EMBL" id="SHLY01000001">
    <property type="protein sequence ID" value="TAA48360.1"/>
    <property type="molecule type" value="Genomic_DNA"/>
</dbReference>
<dbReference type="InterPro" id="IPR045865">
    <property type="entry name" value="ACT-like_dom_sf"/>
</dbReference>
<dbReference type="InterPro" id="IPR002912">
    <property type="entry name" value="ACT_dom"/>
</dbReference>
<dbReference type="PROSITE" id="PS51671">
    <property type="entry name" value="ACT"/>
    <property type="match status" value="1"/>
</dbReference>
<keyword evidence="1" id="KW-0678">Repressor</keyword>
<proteinExistence type="predicted"/>
<feature type="domain" description="ACT" evidence="2">
    <location>
        <begin position="89"/>
        <end position="168"/>
    </location>
</feature>
<comment type="caution">
    <text evidence="3">The sequence shown here is derived from an EMBL/GenBank/DDBJ whole genome shotgun (WGS) entry which is preliminary data.</text>
</comment>
<dbReference type="InterPro" id="IPR016867">
    <property type="entry name" value="GcvR"/>
</dbReference>
<dbReference type="InterPro" id="IPR050990">
    <property type="entry name" value="UPF0237/GcvR_regulator"/>
</dbReference>
<comment type="subcellular location">
    <subcellularLocation>
        <location evidence="1">Cytoplasm</location>
    </subcellularLocation>
</comment>
<accession>A0ABY1WUG3</accession>
<protein>
    <recommendedName>
        <fullName evidence="1">Glycine cleavage system transcriptional repressor</fullName>
    </recommendedName>
</protein>
<keyword evidence="4" id="KW-1185">Reference proteome</keyword>
<keyword evidence="1" id="KW-0963">Cytoplasm</keyword>
<dbReference type="PANTHER" id="PTHR34875:SF6">
    <property type="entry name" value="UPF0237 PROTEIN MJ1558"/>
    <property type="match status" value="1"/>
</dbReference>
<gene>
    <name evidence="3" type="ORF">EXY25_03775</name>
</gene>
<dbReference type="Pfam" id="PF01842">
    <property type="entry name" value="ACT"/>
    <property type="match status" value="1"/>
</dbReference>
<dbReference type="Gene3D" id="3.30.70.260">
    <property type="match status" value="2"/>
</dbReference>
<name>A0ABY1WUG3_9GAMM</name>
<evidence type="ECO:0000256" key="1">
    <source>
        <dbReference type="PIRNR" id="PIRNR028103"/>
    </source>
</evidence>
<evidence type="ECO:0000313" key="4">
    <source>
        <dbReference type="Proteomes" id="UP000292544"/>
    </source>
</evidence>
<reference evidence="4" key="1">
    <citation type="submission" date="2019-02" db="EMBL/GenBank/DDBJ databases">
        <title>Draft genome sequence of Muricauda sp. 176CP4-71.</title>
        <authorList>
            <person name="Park J.-S."/>
        </authorList>
    </citation>
    <scope>NUCLEOTIDE SEQUENCE [LARGE SCALE GENOMIC DNA]</scope>
    <source>
        <strain evidence="4">176GS2-150</strain>
    </source>
</reference>
<dbReference type="Pfam" id="PF13740">
    <property type="entry name" value="ACT_6"/>
    <property type="match status" value="1"/>
</dbReference>
<dbReference type="SUPFAM" id="SSF55021">
    <property type="entry name" value="ACT-like"/>
    <property type="match status" value="2"/>
</dbReference>
<organism evidence="3 4">
    <name type="scientific">Corallincola spongiicola</name>
    <dbReference type="NCBI Taxonomy" id="2520508"/>
    <lineage>
        <taxon>Bacteria</taxon>
        <taxon>Pseudomonadati</taxon>
        <taxon>Pseudomonadota</taxon>
        <taxon>Gammaproteobacteria</taxon>
        <taxon>Alteromonadales</taxon>
        <taxon>Psychromonadaceae</taxon>
        <taxon>Corallincola</taxon>
    </lineage>
</organism>
<dbReference type="PIRSF" id="PIRSF028103">
    <property type="entry name" value="GcvR"/>
    <property type="match status" value="1"/>
</dbReference>
<evidence type="ECO:0000313" key="3">
    <source>
        <dbReference type="EMBL" id="TAA48360.1"/>
    </source>
</evidence>
<evidence type="ECO:0000259" key="2">
    <source>
        <dbReference type="PROSITE" id="PS51671"/>
    </source>
</evidence>
<dbReference type="RefSeq" id="WP_130565765.1">
    <property type="nucleotide sequence ID" value="NZ_SHLY01000001.1"/>
</dbReference>